<proteinExistence type="predicted"/>
<name>A0ABD5RI84_9EURY</name>
<dbReference type="InterPro" id="IPR029052">
    <property type="entry name" value="Metallo-depent_PP-like"/>
</dbReference>
<evidence type="ECO:0000313" key="2">
    <source>
        <dbReference type="EMBL" id="MFC5970019.1"/>
    </source>
</evidence>
<organism evidence="2 3">
    <name type="scientific">Halomarina salina</name>
    <dbReference type="NCBI Taxonomy" id="1872699"/>
    <lineage>
        <taxon>Archaea</taxon>
        <taxon>Methanobacteriati</taxon>
        <taxon>Methanobacteriota</taxon>
        <taxon>Stenosarchaea group</taxon>
        <taxon>Halobacteria</taxon>
        <taxon>Halobacteriales</taxon>
        <taxon>Natronomonadaceae</taxon>
        <taxon>Halomarina</taxon>
    </lineage>
</organism>
<dbReference type="Gene3D" id="3.60.21.10">
    <property type="match status" value="1"/>
</dbReference>
<gene>
    <name evidence="2" type="ORF">ACFPYI_01625</name>
</gene>
<keyword evidence="3" id="KW-1185">Reference proteome</keyword>
<dbReference type="Proteomes" id="UP001596099">
    <property type="component" value="Unassembled WGS sequence"/>
</dbReference>
<accession>A0ABD5RI84</accession>
<dbReference type="PANTHER" id="PTHR39323">
    <property type="entry name" value="BLR1149 PROTEIN"/>
    <property type="match status" value="1"/>
</dbReference>
<protein>
    <submittedName>
        <fullName evidence="2">Metallophosphoesterase</fullName>
    </submittedName>
</protein>
<reference evidence="2 3" key="1">
    <citation type="journal article" date="2019" name="Int. J. Syst. Evol. Microbiol.">
        <title>The Global Catalogue of Microorganisms (GCM) 10K type strain sequencing project: providing services to taxonomists for standard genome sequencing and annotation.</title>
        <authorList>
            <consortium name="The Broad Institute Genomics Platform"/>
            <consortium name="The Broad Institute Genome Sequencing Center for Infectious Disease"/>
            <person name="Wu L."/>
            <person name="Ma J."/>
        </authorList>
    </citation>
    <scope>NUCLEOTIDE SEQUENCE [LARGE SCALE GENOMIC DNA]</scope>
    <source>
        <strain evidence="2 3">CGMCC 1.12543</strain>
    </source>
</reference>
<dbReference type="EMBL" id="JBHSQH010000001">
    <property type="protein sequence ID" value="MFC5970019.1"/>
    <property type="molecule type" value="Genomic_DNA"/>
</dbReference>
<dbReference type="AlphaFoldDB" id="A0ABD5RI84"/>
<evidence type="ECO:0000313" key="3">
    <source>
        <dbReference type="Proteomes" id="UP001596099"/>
    </source>
</evidence>
<feature type="domain" description="Calcineurin-like phosphoesterase" evidence="1">
    <location>
        <begin position="19"/>
        <end position="107"/>
    </location>
</feature>
<dbReference type="RefSeq" id="WP_247418633.1">
    <property type="nucleotide sequence ID" value="NZ_JALLGW010000002.1"/>
</dbReference>
<dbReference type="Pfam" id="PF00149">
    <property type="entry name" value="Metallophos"/>
    <property type="match status" value="1"/>
</dbReference>
<comment type="caution">
    <text evidence="2">The sequence shown here is derived from an EMBL/GenBank/DDBJ whole genome shotgun (WGS) entry which is preliminary data.</text>
</comment>
<dbReference type="SUPFAM" id="SSF56300">
    <property type="entry name" value="Metallo-dependent phosphatases"/>
    <property type="match status" value="1"/>
</dbReference>
<dbReference type="InterPro" id="IPR004843">
    <property type="entry name" value="Calcineurin-like_PHP"/>
</dbReference>
<sequence>MTLAPPAFADRAVALDGTLVLADLHLGKDARSNVEFALGERGDLVSRLETLVDRFAPDEVVFAGDVLHSFSSVPDDVPASLDALHRVVVEAGAELVVTPGNHDTMLDAVWNGPAPDEHRLDDGTVVCHGHAAPTLDAPRYVVGHDHPKITIEGDDWPCYLLGEGVYDGADVLVLPAFTRLASGVAVNGRYGHGTLERSPLVADVDSFRPVVRDEGGDETRTFPPLGEFRRLL</sequence>
<dbReference type="PANTHER" id="PTHR39323:SF1">
    <property type="entry name" value="BLR1149 PROTEIN"/>
    <property type="match status" value="1"/>
</dbReference>
<evidence type="ECO:0000259" key="1">
    <source>
        <dbReference type="Pfam" id="PF00149"/>
    </source>
</evidence>